<keyword evidence="3" id="KW-1003">Cell membrane</keyword>
<feature type="transmembrane region" description="Helical" evidence="7">
    <location>
        <begin position="159"/>
        <end position="183"/>
    </location>
</feature>
<name>A0A563DXB4_9MICO</name>
<proteinExistence type="inferred from homology"/>
<dbReference type="EMBL" id="VCQV01000024">
    <property type="protein sequence ID" value="TWP34900.1"/>
    <property type="molecule type" value="Genomic_DNA"/>
</dbReference>
<evidence type="ECO:0000256" key="6">
    <source>
        <dbReference type="ARBA" id="ARBA00023136"/>
    </source>
</evidence>
<evidence type="ECO:0000256" key="3">
    <source>
        <dbReference type="ARBA" id="ARBA00022475"/>
    </source>
</evidence>
<keyword evidence="5 7" id="KW-1133">Transmembrane helix</keyword>
<comment type="caution">
    <text evidence="9">The sequence shown here is derived from an EMBL/GenBank/DDBJ whole genome shotgun (WGS) entry which is preliminary data.</text>
</comment>
<evidence type="ECO:0000313" key="9">
    <source>
        <dbReference type="EMBL" id="TWP34900.1"/>
    </source>
</evidence>
<dbReference type="SUPFAM" id="SSF161098">
    <property type="entry name" value="MetI-like"/>
    <property type="match status" value="1"/>
</dbReference>
<feature type="transmembrane region" description="Helical" evidence="7">
    <location>
        <begin position="303"/>
        <end position="322"/>
    </location>
</feature>
<keyword evidence="4 7" id="KW-0812">Transmembrane</keyword>
<evidence type="ECO:0000256" key="5">
    <source>
        <dbReference type="ARBA" id="ARBA00022989"/>
    </source>
</evidence>
<dbReference type="GO" id="GO:0005886">
    <property type="term" value="C:plasma membrane"/>
    <property type="evidence" value="ECO:0007669"/>
    <property type="project" value="UniProtKB-SubCell"/>
</dbReference>
<keyword evidence="2 7" id="KW-0813">Transport</keyword>
<dbReference type="InterPro" id="IPR050366">
    <property type="entry name" value="BP-dependent_transpt_permease"/>
</dbReference>
<evidence type="ECO:0000259" key="8">
    <source>
        <dbReference type="PROSITE" id="PS50928"/>
    </source>
</evidence>
<accession>A0A563DXB4</accession>
<evidence type="ECO:0000256" key="1">
    <source>
        <dbReference type="ARBA" id="ARBA00004651"/>
    </source>
</evidence>
<dbReference type="PANTHER" id="PTHR43386">
    <property type="entry name" value="OLIGOPEPTIDE TRANSPORT SYSTEM PERMEASE PROTEIN APPC"/>
    <property type="match status" value="1"/>
</dbReference>
<dbReference type="GO" id="GO:0055085">
    <property type="term" value="P:transmembrane transport"/>
    <property type="evidence" value="ECO:0007669"/>
    <property type="project" value="InterPro"/>
</dbReference>
<comment type="subcellular location">
    <subcellularLocation>
        <location evidence="1 7">Cell membrane</location>
        <topology evidence="1 7">Multi-pass membrane protein</topology>
    </subcellularLocation>
</comment>
<protein>
    <submittedName>
        <fullName evidence="9">ABC transporter permease</fullName>
    </submittedName>
</protein>
<dbReference type="InterPro" id="IPR000515">
    <property type="entry name" value="MetI-like"/>
</dbReference>
<keyword evidence="10" id="KW-1185">Reference proteome</keyword>
<reference evidence="9 10" key="2">
    <citation type="submission" date="2019-08" db="EMBL/GenBank/DDBJ databases">
        <title>Jejuicoccus antrihumi gen. nov., sp. nov., a new member of the family Dermacoccaceae isolated from a cave.</title>
        <authorList>
            <person name="Schumann P."/>
            <person name="Kim I.S."/>
        </authorList>
    </citation>
    <scope>NUCLEOTIDE SEQUENCE [LARGE SCALE GENOMIC DNA]</scope>
    <source>
        <strain evidence="9 10">C5-26</strain>
    </source>
</reference>
<reference evidence="9 10" key="1">
    <citation type="submission" date="2019-05" db="EMBL/GenBank/DDBJ databases">
        <authorList>
            <person name="Lee S.D."/>
        </authorList>
    </citation>
    <scope>NUCLEOTIDE SEQUENCE [LARGE SCALE GENOMIC DNA]</scope>
    <source>
        <strain evidence="9 10">C5-26</strain>
    </source>
</reference>
<comment type="similarity">
    <text evidence="7">Belongs to the binding-protein-dependent transport system permease family.</text>
</comment>
<feature type="domain" description="ABC transmembrane type-1" evidence="8">
    <location>
        <begin position="120"/>
        <end position="322"/>
    </location>
</feature>
<feature type="transmembrane region" description="Helical" evidence="7">
    <location>
        <begin position="43"/>
        <end position="62"/>
    </location>
</feature>
<dbReference type="Gene3D" id="1.10.3720.10">
    <property type="entry name" value="MetI-like"/>
    <property type="match status" value="1"/>
</dbReference>
<feature type="transmembrane region" description="Helical" evidence="7">
    <location>
        <begin position="122"/>
        <end position="147"/>
    </location>
</feature>
<dbReference type="AlphaFoldDB" id="A0A563DXB4"/>
<feature type="transmembrane region" description="Helical" evidence="7">
    <location>
        <begin position="195"/>
        <end position="215"/>
    </location>
</feature>
<sequence>MPISDLKSDEGGLVEVQGSGKVIEGKSPMQLAMTRLRKDRTSMIALAVVIILLLIAILAPILDWVGILDPLSIHNSGPGNLVSGIGSVPTGPLGGISWQHPLGVEPGTGRDLLSRLLEGVTWSMIISISATIIAIVTGTVLGIISGFTGGKVDFFLGRFIDLILCFPQTLMLLALSGTFIAWITLVGVPSGNPSTGVYVILIMGAFGWPGYARIIRGLVLSMRNREFVEAARSLGSNRRRIYFTELLPNLWPPILIYSTLQLPAYVSTEAALSYLGVGIQAPTPTLGNILTDSVNYSQADPTYFFLPALAIAIIVLAFNLVGDGLGDALDPRHGR</sequence>
<dbReference type="CDD" id="cd06261">
    <property type="entry name" value="TM_PBP2"/>
    <property type="match status" value="1"/>
</dbReference>
<dbReference type="RefSeq" id="WP_146318348.1">
    <property type="nucleotide sequence ID" value="NZ_VCQV01000024.1"/>
</dbReference>
<evidence type="ECO:0000256" key="4">
    <source>
        <dbReference type="ARBA" id="ARBA00022692"/>
    </source>
</evidence>
<evidence type="ECO:0000256" key="2">
    <source>
        <dbReference type="ARBA" id="ARBA00022448"/>
    </source>
</evidence>
<dbReference type="Proteomes" id="UP000320244">
    <property type="component" value="Unassembled WGS sequence"/>
</dbReference>
<gene>
    <name evidence="9" type="ORF">FGL98_16090</name>
</gene>
<dbReference type="InterPro" id="IPR035906">
    <property type="entry name" value="MetI-like_sf"/>
</dbReference>
<evidence type="ECO:0000256" key="7">
    <source>
        <dbReference type="RuleBase" id="RU363032"/>
    </source>
</evidence>
<dbReference type="PROSITE" id="PS50928">
    <property type="entry name" value="ABC_TM1"/>
    <property type="match status" value="1"/>
</dbReference>
<dbReference type="InterPro" id="IPR025966">
    <property type="entry name" value="OppC_N"/>
</dbReference>
<organism evidence="9 10">
    <name type="scientific">Leekyejoonella antrihumi</name>
    <dbReference type="NCBI Taxonomy" id="1660198"/>
    <lineage>
        <taxon>Bacteria</taxon>
        <taxon>Bacillati</taxon>
        <taxon>Actinomycetota</taxon>
        <taxon>Actinomycetes</taxon>
        <taxon>Micrococcales</taxon>
        <taxon>Dermacoccaceae</taxon>
        <taxon>Leekyejoonella</taxon>
    </lineage>
</organism>
<dbReference type="OrthoDB" id="9812701at2"/>
<keyword evidence="6 7" id="KW-0472">Membrane</keyword>
<dbReference type="Pfam" id="PF00528">
    <property type="entry name" value="BPD_transp_1"/>
    <property type="match status" value="1"/>
</dbReference>
<evidence type="ECO:0000313" key="10">
    <source>
        <dbReference type="Proteomes" id="UP000320244"/>
    </source>
</evidence>
<dbReference type="Pfam" id="PF12911">
    <property type="entry name" value="OppC_N"/>
    <property type="match status" value="1"/>
</dbReference>
<dbReference type="PANTHER" id="PTHR43386:SF1">
    <property type="entry name" value="D,D-DIPEPTIDE TRANSPORT SYSTEM PERMEASE PROTEIN DDPC-RELATED"/>
    <property type="match status" value="1"/>
</dbReference>